<comment type="caution">
    <text evidence="2">The sequence shown here is derived from an EMBL/GenBank/DDBJ whole genome shotgun (WGS) entry which is preliminary data.</text>
</comment>
<feature type="transmembrane region" description="Helical" evidence="1">
    <location>
        <begin position="37"/>
        <end position="54"/>
    </location>
</feature>
<keyword evidence="1" id="KW-1133">Transmembrane helix</keyword>
<dbReference type="Proteomes" id="UP000675664">
    <property type="component" value="Unassembled WGS sequence"/>
</dbReference>
<evidence type="ECO:0000313" key="3">
    <source>
        <dbReference type="Proteomes" id="UP000675664"/>
    </source>
</evidence>
<evidence type="ECO:0000256" key="1">
    <source>
        <dbReference type="SAM" id="Phobius"/>
    </source>
</evidence>
<sequence>MVVAMLLCLYLAISLGLYCKASLLTVTVEFKNRALEAPLWWLMVVIGNIFKSTHSKENRGILLFMLANPYLSLLACFLSISMTPITESDEENEAIGLPSMAEQEKQDRRNHRWCSFSFSNTNQLVKEMSANATV</sequence>
<keyword evidence="1" id="KW-0812">Transmembrane</keyword>
<feature type="transmembrane region" description="Helical" evidence="1">
    <location>
        <begin position="61"/>
        <end position="82"/>
    </location>
</feature>
<keyword evidence="1" id="KW-0472">Membrane</keyword>
<dbReference type="RefSeq" id="WP_227017328.1">
    <property type="nucleotide sequence ID" value="NZ_JAGSND010000002.1"/>
</dbReference>
<protein>
    <submittedName>
        <fullName evidence="2">Uncharacterized protein</fullName>
    </submittedName>
</protein>
<evidence type="ECO:0000313" key="2">
    <source>
        <dbReference type="EMBL" id="MBR0597201.1"/>
    </source>
</evidence>
<proteinExistence type="predicted"/>
<gene>
    <name evidence="2" type="ORF">KCX82_04905</name>
</gene>
<name>A0A8J7VYV3_9FIRM</name>
<accession>A0A8J7VYV3</accession>
<organism evidence="2 3">
    <name type="scientific">Sinanaerobacter chloroacetimidivorans</name>
    <dbReference type="NCBI Taxonomy" id="2818044"/>
    <lineage>
        <taxon>Bacteria</taxon>
        <taxon>Bacillati</taxon>
        <taxon>Bacillota</taxon>
        <taxon>Clostridia</taxon>
        <taxon>Peptostreptococcales</taxon>
        <taxon>Anaerovoracaceae</taxon>
        <taxon>Sinanaerobacter</taxon>
    </lineage>
</organism>
<reference evidence="2" key="2">
    <citation type="submission" date="2021-04" db="EMBL/GenBank/DDBJ databases">
        <authorList>
            <person name="Liu J."/>
        </authorList>
    </citation>
    <scope>NUCLEOTIDE SEQUENCE</scope>
    <source>
        <strain evidence="2">BAD-6</strain>
    </source>
</reference>
<dbReference type="EMBL" id="JAGSND010000002">
    <property type="protein sequence ID" value="MBR0597201.1"/>
    <property type="molecule type" value="Genomic_DNA"/>
</dbReference>
<dbReference type="AlphaFoldDB" id="A0A8J7VYV3"/>
<reference evidence="2" key="1">
    <citation type="submission" date="2021-04" db="EMBL/GenBank/DDBJ databases">
        <title>Sinoanaerobacter chloroacetimidivorans sp. nov., an obligate anaerobic bacterium isolated from anaerobic sludge.</title>
        <authorList>
            <person name="Bao Y."/>
        </authorList>
    </citation>
    <scope>NUCLEOTIDE SEQUENCE</scope>
    <source>
        <strain evidence="2">BAD-6</strain>
    </source>
</reference>
<keyword evidence="3" id="KW-1185">Reference proteome</keyword>